<dbReference type="Pfam" id="PF13374">
    <property type="entry name" value="TPR_10"/>
    <property type="match status" value="2"/>
</dbReference>
<organism evidence="12 13">
    <name type="scientific">Trichoglossum hirsutum</name>
    <dbReference type="NCBI Taxonomy" id="265104"/>
    <lineage>
        <taxon>Eukaryota</taxon>
        <taxon>Fungi</taxon>
        <taxon>Dikarya</taxon>
        <taxon>Ascomycota</taxon>
        <taxon>Pezizomycotina</taxon>
        <taxon>Geoglossomycetes</taxon>
        <taxon>Geoglossales</taxon>
        <taxon>Geoglossaceae</taxon>
        <taxon>Trichoglossum</taxon>
    </lineage>
</organism>
<evidence type="ECO:0000313" key="13">
    <source>
        <dbReference type="Proteomes" id="UP000750711"/>
    </source>
</evidence>
<dbReference type="InterPro" id="IPR027417">
    <property type="entry name" value="P-loop_NTPase"/>
</dbReference>
<evidence type="ECO:0000256" key="1">
    <source>
        <dbReference type="ARBA" id="ARBA00004245"/>
    </source>
</evidence>
<keyword evidence="7" id="KW-0175">Coiled coil</keyword>
<dbReference type="GO" id="GO:0005874">
    <property type="term" value="C:microtubule"/>
    <property type="evidence" value="ECO:0007669"/>
    <property type="project" value="UniProtKB-KW"/>
</dbReference>
<evidence type="ECO:0000256" key="6">
    <source>
        <dbReference type="ARBA" id="ARBA00022803"/>
    </source>
</evidence>
<dbReference type="AlphaFoldDB" id="A0A9P8LGZ6"/>
<evidence type="ECO:0000259" key="10">
    <source>
        <dbReference type="Pfam" id="PF24809"/>
    </source>
</evidence>
<gene>
    <name evidence="12" type="ORF">GP486_001531</name>
</gene>
<evidence type="ECO:0000256" key="8">
    <source>
        <dbReference type="ARBA" id="ARBA00023175"/>
    </source>
</evidence>
<comment type="subcellular location">
    <subcellularLocation>
        <location evidence="1">Cytoplasm</location>
        <location evidence="1">Cytoskeleton</location>
    </subcellularLocation>
</comment>
<dbReference type="SUPFAM" id="SSF48452">
    <property type="entry name" value="TPR-like"/>
    <property type="match status" value="3"/>
</dbReference>
<dbReference type="Pfam" id="PF24883">
    <property type="entry name" value="NPHP3_N"/>
    <property type="match status" value="1"/>
</dbReference>
<dbReference type="Gene3D" id="1.25.40.10">
    <property type="entry name" value="Tetratricopeptide repeat domain"/>
    <property type="match status" value="2"/>
</dbReference>
<accession>A0A9P8LGZ6</accession>
<dbReference type="InterPro" id="IPR056125">
    <property type="entry name" value="DUF7708"/>
</dbReference>
<keyword evidence="9" id="KW-0206">Cytoskeleton</keyword>
<dbReference type="SMART" id="SM00028">
    <property type="entry name" value="TPR"/>
    <property type="match status" value="6"/>
</dbReference>
<evidence type="ECO:0000256" key="7">
    <source>
        <dbReference type="ARBA" id="ARBA00023054"/>
    </source>
</evidence>
<dbReference type="InterPro" id="IPR002151">
    <property type="entry name" value="Kinesin_light"/>
</dbReference>
<comment type="caution">
    <text evidence="12">The sequence shown here is derived from an EMBL/GenBank/DDBJ whole genome shotgun (WGS) entry which is preliminary data.</text>
</comment>
<dbReference type="Proteomes" id="UP000750711">
    <property type="component" value="Unassembled WGS sequence"/>
</dbReference>
<keyword evidence="4" id="KW-0493">Microtubule</keyword>
<dbReference type="Pfam" id="PF24809">
    <property type="entry name" value="DUF7708"/>
    <property type="match status" value="1"/>
</dbReference>
<evidence type="ECO:0000256" key="3">
    <source>
        <dbReference type="ARBA" id="ARBA00022490"/>
    </source>
</evidence>
<dbReference type="InterPro" id="IPR019734">
    <property type="entry name" value="TPR_rpt"/>
</dbReference>
<keyword evidence="8" id="KW-0505">Motor protein</keyword>
<keyword evidence="13" id="KW-1185">Reference proteome</keyword>
<dbReference type="InterPro" id="IPR056884">
    <property type="entry name" value="NPHP3-like_N"/>
</dbReference>
<dbReference type="GO" id="GO:0007018">
    <property type="term" value="P:microtubule-based movement"/>
    <property type="evidence" value="ECO:0007669"/>
    <property type="project" value="TreeGrafter"/>
</dbReference>
<dbReference type="SUPFAM" id="SSF52540">
    <property type="entry name" value="P-loop containing nucleoside triphosphate hydrolases"/>
    <property type="match status" value="1"/>
</dbReference>
<dbReference type="GO" id="GO:0019894">
    <property type="term" value="F:kinesin binding"/>
    <property type="evidence" value="ECO:0007669"/>
    <property type="project" value="TreeGrafter"/>
</dbReference>
<keyword evidence="6" id="KW-0802">TPR repeat</keyword>
<dbReference type="GO" id="GO:0005737">
    <property type="term" value="C:cytoplasm"/>
    <property type="evidence" value="ECO:0007669"/>
    <property type="project" value="TreeGrafter"/>
</dbReference>
<name>A0A9P8LGZ6_9PEZI</name>
<keyword evidence="3" id="KW-0963">Cytoplasm</keyword>
<proteinExistence type="inferred from homology"/>
<dbReference type="InterPro" id="IPR011990">
    <property type="entry name" value="TPR-like_helical_dom_sf"/>
</dbReference>
<dbReference type="Pfam" id="PF13424">
    <property type="entry name" value="TPR_12"/>
    <property type="match status" value="3"/>
</dbReference>
<feature type="domain" description="DUF7708" evidence="10">
    <location>
        <begin position="93"/>
        <end position="236"/>
    </location>
</feature>
<keyword evidence="5" id="KW-0677">Repeat</keyword>
<comment type="similarity">
    <text evidence="2">Belongs to the kinesin light chain family.</text>
</comment>
<evidence type="ECO:0000256" key="2">
    <source>
        <dbReference type="ARBA" id="ARBA00009622"/>
    </source>
</evidence>
<dbReference type="PANTHER" id="PTHR45783">
    <property type="entry name" value="KINESIN LIGHT CHAIN"/>
    <property type="match status" value="1"/>
</dbReference>
<dbReference type="EMBL" id="JAGHQM010000139">
    <property type="protein sequence ID" value="KAH0565074.1"/>
    <property type="molecule type" value="Genomic_DNA"/>
</dbReference>
<evidence type="ECO:0008006" key="14">
    <source>
        <dbReference type="Google" id="ProtNLM"/>
    </source>
</evidence>
<sequence>MTAAILKRADTATSARLDLRPHPSKPILEVDYGPILCSWSKAVDLFNSRLTKDDKKKINLKDCQRASFVELLDAATTARDRVEKGRYPWTGTVQNIFRQINHYAAVGDLIVQHHAEYTSLVWGAFRFLLMFTVEEGKTSERLAEALETAVQVVLRAEEYAKLFSTHSSSSTEQIFHNLQENLTHLYAEVLNFLIRATRFFEKSALRRYVSAGLSPFDTKLGSILDRVNMLERCVEKDVNLLSLEGTPHNLQYGVPLLTREAMKLEREYENGVWLKHADFKTDLRKLQESHIPGTCEWFLQSGTYAGWVKPSADPTAFDLLWIHGKPGSGKSTLASQIICDLRSRRDLVVTYVFCKDGEENKNDLQSVLRNLVFQLLESFSSDKRFHTLVQNARLGEKSQFVQSIEIIWSMLKWMLQESSHVYCILDGLDECNNSVSERASFLAQLTEVFKAEGHTAKLVVISRLDLSEAADKSPLWKGVQVQSSDLQEDIKRIASTRLQNTRTLRTHPKKDFLLSSLVDSSDGMILWTELMIKELEVGHWNVQRVLLKPPRGLSEVYASILHRISEAVPTERVQRALQLILAAARPLSLEELALGLAVAEGLCSHEEYDLRGDPTAEGREIVLALNPLLMIMPDETVQLAHTSLKDYLLGSQAPPTLSVFQFRIGSVHHEMALVLISYLSFQCFKTELDEQTQGKHRLLEYASAWLVHHSTKSEDSRRTAEMLIAFFQIEQGWRWLERLQATYEFPYGHLLLMQSELKHWVQSVEIDSEDRITLGSFLLVLARRRYEDMKKFPIHHPSVLRAMASLGSTYRKHGHFGEAEDLEIQVLDTRKRVLGTEHLDTLQSMSNLSMTYSDQGRWKEAEELQVQVLEARKKMLGAEHPVTLQSMGNIAATYSYQGRWKEAEELEVQVLETRKDMFGEEHPFTLQGMGNLATTYLYQGRWEEAEKLEIQVLEARKKVFGAEDPDVLSAMSNIAATYLYQERWEEAEKLEVQALKARKKVLGEEHPDTLLSMSNLAMAYTSQGRWKEAEELGVQLLEMRKSRLGVEHPDTLESIHNLATTYFEQGKFKEAEKLTVHVLEKRKRVLGEDHPDTLTSMFNLSWTWRSLNKDEDSVNLMEQAVKISREKLGPDHPDTKLYTQTLHQWKSG</sequence>
<evidence type="ECO:0000256" key="5">
    <source>
        <dbReference type="ARBA" id="ARBA00022737"/>
    </source>
</evidence>
<reference evidence="12" key="1">
    <citation type="submission" date="2021-03" db="EMBL/GenBank/DDBJ databases">
        <title>Comparative genomics and phylogenomic investigation of the class Geoglossomycetes provide insights into ecological specialization and systematics.</title>
        <authorList>
            <person name="Melie T."/>
            <person name="Pirro S."/>
            <person name="Miller A.N."/>
            <person name="Quandt A."/>
        </authorList>
    </citation>
    <scope>NUCLEOTIDE SEQUENCE</scope>
    <source>
        <strain evidence="12">CAQ_001_2017</strain>
    </source>
</reference>
<dbReference type="PANTHER" id="PTHR45783:SF3">
    <property type="entry name" value="KINESIN LIGHT CHAIN"/>
    <property type="match status" value="1"/>
</dbReference>
<protein>
    <recommendedName>
        <fullName evidence="14">NACHT domain-containing protein</fullName>
    </recommendedName>
</protein>
<dbReference type="GO" id="GO:0005871">
    <property type="term" value="C:kinesin complex"/>
    <property type="evidence" value="ECO:0007669"/>
    <property type="project" value="InterPro"/>
</dbReference>
<evidence type="ECO:0000256" key="9">
    <source>
        <dbReference type="ARBA" id="ARBA00023212"/>
    </source>
</evidence>
<feature type="domain" description="Nephrocystin 3-like N-terminal" evidence="11">
    <location>
        <begin position="293"/>
        <end position="463"/>
    </location>
</feature>
<evidence type="ECO:0000259" key="11">
    <source>
        <dbReference type="Pfam" id="PF24883"/>
    </source>
</evidence>
<evidence type="ECO:0000256" key="4">
    <source>
        <dbReference type="ARBA" id="ARBA00022701"/>
    </source>
</evidence>
<dbReference type="Gene3D" id="3.40.50.300">
    <property type="entry name" value="P-loop containing nucleotide triphosphate hydrolases"/>
    <property type="match status" value="1"/>
</dbReference>
<evidence type="ECO:0000313" key="12">
    <source>
        <dbReference type="EMBL" id="KAH0565074.1"/>
    </source>
</evidence>
<dbReference type="PRINTS" id="PR00381">
    <property type="entry name" value="KINESINLIGHT"/>
</dbReference>